<dbReference type="PANTHER" id="PTHR35340:SF5">
    <property type="entry name" value="ASST-DOMAIN-CONTAINING PROTEIN"/>
    <property type="match status" value="1"/>
</dbReference>
<comment type="caution">
    <text evidence="1">The sequence shown here is derived from an EMBL/GenBank/DDBJ whole genome shotgun (WGS) entry which is preliminary data.</text>
</comment>
<evidence type="ECO:0000313" key="2">
    <source>
        <dbReference type="Proteomes" id="UP001174909"/>
    </source>
</evidence>
<keyword evidence="2" id="KW-1185">Reference proteome</keyword>
<dbReference type="EMBL" id="CASHTH010002317">
    <property type="protein sequence ID" value="CAI8028091.1"/>
    <property type="molecule type" value="Genomic_DNA"/>
</dbReference>
<sequence>MSVDQQTWRRVAKTGLTGLDPDKACPGNFVYSPYNGDGAGKGVTFLLDMEGNELHRWHPPTPPGSWGYLLPNGNLFYMAKAEQTDARAMPATNFVGGWLVELDWDSNIVWEHVNPAQHHDARRTESGGAIFLTLETIPSEVADQVKGGQPGSGLEADHEGGQEATTHMWADHLIEVDATGNQVWDWHAYQHLDLEEDIITPGEPRHEWSHGNTVVPLDGDRVLASFRNISTVLMIDKKSGDITWKVGWDVISRQHDPSLLPNGNILLFDNGERRKNDVRIFSRVVEIDPRTNEIVWEYRDNPYFNFYSSRISGARRMPNGNTLITEGMFGRMFQVTPEGEVVWEYINPYFPVGTDGYEDNRVFRCSWYMPGEIPQLG</sequence>
<dbReference type="Proteomes" id="UP001174909">
    <property type="component" value="Unassembled WGS sequence"/>
</dbReference>
<gene>
    <name evidence="1" type="ORF">GBAR_LOCUS16011</name>
</gene>
<proteinExistence type="predicted"/>
<dbReference type="Pfam" id="PF05935">
    <property type="entry name" value="Arylsulfotrans"/>
    <property type="match status" value="2"/>
</dbReference>
<dbReference type="InterPro" id="IPR011047">
    <property type="entry name" value="Quinoprotein_ADH-like_sf"/>
</dbReference>
<dbReference type="PANTHER" id="PTHR35340">
    <property type="entry name" value="PQQ ENZYME REPEAT PROTEIN-RELATED"/>
    <property type="match status" value="1"/>
</dbReference>
<organism evidence="1 2">
    <name type="scientific">Geodia barretti</name>
    <name type="common">Barrett's horny sponge</name>
    <dbReference type="NCBI Taxonomy" id="519541"/>
    <lineage>
        <taxon>Eukaryota</taxon>
        <taxon>Metazoa</taxon>
        <taxon>Porifera</taxon>
        <taxon>Demospongiae</taxon>
        <taxon>Heteroscleromorpha</taxon>
        <taxon>Tetractinellida</taxon>
        <taxon>Astrophorina</taxon>
        <taxon>Geodiidae</taxon>
        <taxon>Geodia</taxon>
    </lineage>
</organism>
<dbReference type="AlphaFoldDB" id="A0AA35WT84"/>
<accession>A0AA35WT84</accession>
<evidence type="ECO:0000313" key="1">
    <source>
        <dbReference type="EMBL" id="CAI8028091.1"/>
    </source>
</evidence>
<dbReference type="InterPro" id="IPR053143">
    <property type="entry name" value="Arylsulfate_ST"/>
</dbReference>
<dbReference type="SUPFAM" id="SSF50998">
    <property type="entry name" value="Quinoprotein alcohol dehydrogenase-like"/>
    <property type="match status" value="1"/>
</dbReference>
<evidence type="ECO:0008006" key="3">
    <source>
        <dbReference type="Google" id="ProtNLM"/>
    </source>
</evidence>
<dbReference type="InterPro" id="IPR010262">
    <property type="entry name" value="Arylsulfotransferase_bact"/>
</dbReference>
<protein>
    <recommendedName>
        <fullName evidence="3">Aryl sulfotransferase</fullName>
    </recommendedName>
</protein>
<dbReference type="Gene3D" id="2.130.10.10">
    <property type="entry name" value="YVTN repeat-like/Quinoprotein amine dehydrogenase"/>
    <property type="match status" value="1"/>
</dbReference>
<name>A0AA35WT84_GEOBA</name>
<reference evidence="1" key="1">
    <citation type="submission" date="2023-03" db="EMBL/GenBank/DDBJ databases">
        <authorList>
            <person name="Steffen K."/>
            <person name="Cardenas P."/>
        </authorList>
    </citation>
    <scope>NUCLEOTIDE SEQUENCE</scope>
</reference>
<dbReference type="GO" id="GO:0004062">
    <property type="term" value="F:aryl sulfotransferase activity"/>
    <property type="evidence" value="ECO:0007669"/>
    <property type="project" value="InterPro"/>
</dbReference>
<dbReference type="InterPro" id="IPR015943">
    <property type="entry name" value="WD40/YVTN_repeat-like_dom_sf"/>
</dbReference>